<dbReference type="Gene3D" id="2.60.40.690">
    <property type="entry name" value="Alpha-macroglobulin, receptor-binding domain"/>
    <property type="match status" value="1"/>
</dbReference>
<gene>
    <name evidence="3" type="ORF">OFUS_LOCUS6130</name>
</gene>
<dbReference type="Pfam" id="PF07677">
    <property type="entry name" value="A2M_recep"/>
    <property type="match status" value="1"/>
</dbReference>
<accession>A0A8S4NDA3</accession>
<reference evidence="3" key="1">
    <citation type="submission" date="2022-03" db="EMBL/GenBank/DDBJ databases">
        <authorList>
            <person name="Martin C."/>
        </authorList>
    </citation>
    <scope>NUCLEOTIDE SEQUENCE</scope>
</reference>
<dbReference type="InterPro" id="IPR036595">
    <property type="entry name" value="A-macroglobulin_rcpt-bd_sf"/>
</dbReference>
<keyword evidence="4" id="KW-1185">Reference proteome</keyword>
<feature type="compositionally biased region" description="Basic and acidic residues" evidence="1">
    <location>
        <begin position="130"/>
        <end position="150"/>
    </location>
</feature>
<dbReference type="SUPFAM" id="SSF49410">
    <property type="entry name" value="Alpha-macroglobulin receptor domain"/>
    <property type="match status" value="1"/>
</dbReference>
<protein>
    <recommendedName>
        <fullName evidence="2">Alpha-macroglobulin receptor-binding domain-containing protein</fullName>
    </recommendedName>
</protein>
<organism evidence="3 4">
    <name type="scientific">Owenia fusiformis</name>
    <name type="common">Polychaete worm</name>
    <dbReference type="NCBI Taxonomy" id="6347"/>
    <lineage>
        <taxon>Eukaryota</taxon>
        <taxon>Metazoa</taxon>
        <taxon>Spiralia</taxon>
        <taxon>Lophotrochozoa</taxon>
        <taxon>Annelida</taxon>
        <taxon>Polychaeta</taxon>
        <taxon>Sedentaria</taxon>
        <taxon>Canalipalpata</taxon>
        <taxon>Sabellida</taxon>
        <taxon>Oweniida</taxon>
        <taxon>Oweniidae</taxon>
        <taxon>Owenia</taxon>
    </lineage>
</organism>
<dbReference type="SMART" id="SM01361">
    <property type="entry name" value="A2M_recep"/>
    <property type="match status" value="1"/>
</dbReference>
<comment type="caution">
    <text evidence="3">The sequence shown here is derived from an EMBL/GenBank/DDBJ whole genome shotgun (WGS) entry which is preliminary data.</text>
</comment>
<feature type="region of interest" description="Disordered" evidence="1">
    <location>
        <begin position="121"/>
        <end position="150"/>
    </location>
</feature>
<dbReference type="AlphaFoldDB" id="A0A8S4NDA3"/>
<evidence type="ECO:0000256" key="1">
    <source>
        <dbReference type="SAM" id="MobiDB-lite"/>
    </source>
</evidence>
<feature type="domain" description="Alpha-macroglobulin receptor-binding" evidence="2">
    <location>
        <begin position="1"/>
        <end position="60"/>
    </location>
</feature>
<dbReference type="EMBL" id="CAIIXF020000003">
    <property type="protein sequence ID" value="CAH1779309.1"/>
    <property type="molecule type" value="Genomic_DNA"/>
</dbReference>
<evidence type="ECO:0000313" key="4">
    <source>
        <dbReference type="Proteomes" id="UP000749559"/>
    </source>
</evidence>
<dbReference type="Proteomes" id="UP000749559">
    <property type="component" value="Unassembled WGS sequence"/>
</dbReference>
<evidence type="ECO:0000313" key="3">
    <source>
        <dbReference type="EMBL" id="CAH1779309.1"/>
    </source>
</evidence>
<dbReference type="GO" id="GO:0005576">
    <property type="term" value="C:extracellular region"/>
    <property type="evidence" value="ECO:0007669"/>
    <property type="project" value="InterPro"/>
</dbReference>
<proteinExistence type="predicted"/>
<evidence type="ECO:0000259" key="2">
    <source>
        <dbReference type="SMART" id="SM01361"/>
    </source>
</evidence>
<sequence>ISKDNVLSNVEKDTKGKKVVAYMDQLPQEELCLIIKQERVAPVGNLQKTPVKAYSYYDMYDPTPEKDPHPCELCHDCKGCDKWRRKRLERLRLQFATCKAKERKLEKNIAKLSNKVKALARNRNKAKKLSRMEKKLNTARDRLKRQQEKCSKLENEISALETKR</sequence>
<dbReference type="InterPro" id="IPR009048">
    <property type="entry name" value="A-macroglobulin_rcpt-bd"/>
</dbReference>
<name>A0A8S4NDA3_OWEFU</name>
<feature type="non-terminal residue" evidence="3">
    <location>
        <position position="164"/>
    </location>
</feature>